<name>A0A1F7HH38_9BACT</name>
<gene>
    <name evidence="1" type="ORF">A3F29_04865</name>
</gene>
<comment type="caution">
    <text evidence="1">The sequence shown here is derived from an EMBL/GenBank/DDBJ whole genome shotgun (WGS) entry which is preliminary data.</text>
</comment>
<dbReference type="EMBL" id="MFZV01000052">
    <property type="protein sequence ID" value="OGK30082.1"/>
    <property type="molecule type" value="Genomic_DNA"/>
</dbReference>
<evidence type="ECO:0000313" key="2">
    <source>
        <dbReference type="Proteomes" id="UP000177199"/>
    </source>
</evidence>
<organism evidence="1 2">
    <name type="scientific">Candidatus Roizmanbacteria bacterium RIFCSPHIGHO2_12_FULL_33_9</name>
    <dbReference type="NCBI Taxonomy" id="1802045"/>
    <lineage>
        <taxon>Bacteria</taxon>
        <taxon>Candidatus Roizmaniibacteriota</taxon>
    </lineage>
</organism>
<evidence type="ECO:0000313" key="1">
    <source>
        <dbReference type="EMBL" id="OGK30082.1"/>
    </source>
</evidence>
<reference evidence="1 2" key="1">
    <citation type="journal article" date="2016" name="Nat. Commun.">
        <title>Thousands of microbial genomes shed light on interconnected biogeochemical processes in an aquifer system.</title>
        <authorList>
            <person name="Anantharaman K."/>
            <person name="Brown C.T."/>
            <person name="Hug L.A."/>
            <person name="Sharon I."/>
            <person name="Castelle C.J."/>
            <person name="Probst A.J."/>
            <person name="Thomas B.C."/>
            <person name="Singh A."/>
            <person name="Wilkins M.J."/>
            <person name="Karaoz U."/>
            <person name="Brodie E.L."/>
            <person name="Williams K.H."/>
            <person name="Hubbard S.S."/>
            <person name="Banfield J.F."/>
        </authorList>
    </citation>
    <scope>NUCLEOTIDE SEQUENCE [LARGE SCALE GENOMIC DNA]</scope>
</reference>
<protein>
    <recommendedName>
        <fullName evidence="3">Nudix hydrolase domain-containing protein</fullName>
    </recommendedName>
</protein>
<sequence>MSPERVESQTDYHNPRTVFELKRLLKKFGIPLEEWGNKAEFTKKPEDLLEEIERGESILCSQEEEGLKRYVKKVAVDIVYSNDGKLLRLYQIYSEKKGRIRRRGISEANKKTFDGLMGKLLPEEDPDIAAERELEEEILKAVKDVSPPNLTEKERSQLTRPSPKIDERISNGFPGLLTEYTIYRFIFLLPDRFFRPEGYKTVDKNGFVVELVWEPLIKS</sequence>
<dbReference type="Proteomes" id="UP000177199">
    <property type="component" value="Unassembled WGS sequence"/>
</dbReference>
<accession>A0A1F7HH38</accession>
<dbReference type="AlphaFoldDB" id="A0A1F7HH38"/>
<evidence type="ECO:0008006" key="3">
    <source>
        <dbReference type="Google" id="ProtNLM"/>
    </source>
</evidence>
<proteinExistence type="predicted"/>